<evidence type="ECO:0000256" key="6">
    <source>
        <dbReference type="ARBA" id="ARBA00023136"/>
    </source>
</evidence>
<evidence type="ECO:0000256" key="8">
    <source>
        <dbReference type="NCBIfam" id="TIGR03303"/>
    </source>
</evidence>
<organism evidence="10 11">
    <name type="scientific">Borrelia duttonii (strain Ly)</name>
    <dbReference type="NCBI Taxonomy" id="412419"/>
    <lineage>
        <taxon>Bacteria</taxon>
        <taxon>Pseudomonadati</taxon>
        <taxon>Spirochaetota</taxon>
        <taxon>Spirochaetia</taxon>
        <taxon>Spirochaetales</taxon>
        <taxon>Borreliaceae</taxon>
        <taxon>Borrelia</taxon>
    </lineage>
</organism>
<dbReference type="Gene3D" id="3.10.20.310">
    <property type="entry name" value="membrane protein fhac"/>
    <property type="match status" value="5"/>
</dbReference>
<dbReference type="AlphaFoldDB" id="B5RMY8"/>
<keyword evidence="6" id="KW-0472">Membrane</keyword>
<comment type="subcellular location">
    <subcellularLocation>
        <location evidence="1">Membrane</location>
    </subcellularLocation>
</comment>
<dbReference type="InterPro" id="IPR023707">
    <property type="entry name" value="OM_assembly_BamA"/>
</dbReference>
<dbReference type="EMBL" id="CP000976">
    <property type="protein sequence ID" value="ACH93724.1"/>
    <property type="molecule type" value="Genomic_DNA"/>
</dbReference>
<dbReference type="Pfam" id="PF01103">
    <property type="entry name" value="Omp85"/>
    <property type="match status" value="1"/>
</dbReference>
<evidence type="ECO:0000256" key="2">
    <source>
        <dbReference type="ARBA" id="ARBA00022452"/>
    </source>
</evidence>
<dbReference type="KEGG" id="bdu:BDU_802"/>
<reference evidence="10 11" key="1">
    <citation type="journal article" date="2008" name="PLoS Genet.">
        <title>The genome of Borrelia recurrentis, the agent of deadly louse-borne relapsing fever, is a degraded subset of tick-borne Borrelia duttonii.</title>
        <authorList>
            <person name="Lescot M."/>
            <person name="Audic S."/>
            <person name="Robert C."/>
            <person name="Nguyen T.T."/>
            <person name="Blanc G."/>
            <person name="Cutler S.J."/>
            <person name="Wincker P."/>
            <person name="Couloux A."/>
            <person name="Claverie J.-M."/>
            <person name="Raoult D."/>
            <person name="Drancourt M."/>
        </authorList>
    </citation>
    <scope>NUCLEOTIDE SEQUENCE [LARGE SCALE GENOMIC DNA]</scope>
    <source>
        <strain evidence="10 11">Ly</strain>
    </source>
</reference>
<keyword evidence="3" id="KW-0812">Transmembrane</keyword>
<keyword evidence="5" id="KW-0677">Repeat</keyword>
<dbReference type="InterPro" id="IPR010827">
    <property type="entry name" value="BamA/TamA_POTRA"/>
</dbReference>
<evidence type="ECO:0000256" key="5">
    <source>
        <dbReference type="ARBA" id="ARBA00022737"/>
    </source>
</evidence>
<keyword evidence="7" id="KW-0998">Cell outer membrane</keyword>
<dbReference type="Pfam" id="PF07244">
    <property type="entry name" value="POTRA"/>
    <property type="match status" value="5"/>
</dbReference>
<dbReference type="eggNOG" id="COG4775">
    <property type="taxonomic scope" value="Bacteria"/>
</dbReference>
<dbReference type="InterPro" id="IPR000184">
    <property type="entry name" value="Bac_surfAg_D15"/>
</dbReference>
<dbReference type="NCBIfam" id="TIGR03303">
    <property type="entry name" value="OM_YaeT"/>
    <property type="match status" value="1"/>
</dbReference>
<accession>B5RMY8</accession>
<dbReference type="RefSeq" id="WP_012538533.1">
    <property type="nucleotide sequence ID" value="NC_011229.1"/>
</dbReference>
<gene>
    <name evidence="10" type="ordered locus">BDU_802</name>
</gene>
<evidence type="ECO:0000256" key="7">
    <source>
        <dbReference type="ARBA" id="ARBA00023237"/>
    </source>
</evidence>
<evidence type="ECO:0000313" key="11">
    <source>
        <dbReference type="Proteomes" id="UP000000611"/>
    </source>
</evidence>
<evidence type="ECO:0000259" key="9">
    <source>
        <dbReference type="PROSITE" id="PS51779"/>
    </source>
</evidence>
<evidence type="ECO:0000313" key="10">
    <source>
        <dbReference type="EMBL" id="ACH93724.1"/>
    </source>
</evidence>
<dbReference type="Proteomes" id="UP000000611">
    <property type="component" value="Chromosome"/>
</dbReference>
<name>B5RMY8_BORDL</name>
<dbReference type="PANTHER" id="PTHR12815">
    <property type="entry name" value="SORTING AND ASSEMBLY MACHINERY SAMM50 PROTEIN FAMILY MEMBER"/>
    <property type="match status" value="1"/>
</dbReference>
<feature type="domain" description="POTRA" evidence="9">
    <location>
        <begin position="296"/>
        <end position="372"/>
    </location>
</feature>
<keyword evidence="4" id="KW-0732">Signal</keyword>
<sequence>MVMVSGARCLFFGNLNIEGFEVQLFRTFIFIVCFLLVFNLSYSQDSYKGKIIKNIDFIGLKNVSENDLKSILNVYLGQHYSDELFDKLQVDLYALDYFDGLIRPEFKLDDDKLLIVFFVKEKSLIKSVNFVDDSGIFWNSELREKSNVKVKEALNLSKIKKSVIKFEEMYQDAGYLDVAVTYDIKEENNLVSIVFKINAGPKYIVKEVSFEGNLNFKSRVLRKYLVSKPASLFFDGKYLKSNIDKDKMRLESYYKNNGYINAKVVNNIVDIRVPSDSKKLEREVYLKYFISEGDIFKFGKFEIIGNLVFKLDELLSLVTFKEGDIFDESKFEQDFAKIREKYYSDGYIFTEIIPSQTIRDDFVDYSIKILEKDKAHIESITVSGNNKTDSHVILREIPLIEGDVFSLERLRMGMLNLQRLGYFGNVVPDVVPSNIEGLMKINFIVEERETASLRFGMNFGGITNSWFPFSLFGQWEQSNFLGKGYSLSARINLAFSEQSIRLMFEDNWFMQTRWTIGGFFDLSHSVNTAYQDINGPIFIGKKEVPDPFVSWEAYNNAKNFSDFNIMNYSLAKFSVSGFTGYAFSNYLGKQSFIGTIQTALKYVYYDDNVNRPSNYYLRDNYNTIRFENSLGVSVAWDTRNSQSLSNNGFLLKQQFDFFGGFLFGQSHFTKSTTTFERYFSLLGYQDVFSPFIDLILTFRSIYSNILPPLGNGFEIEIQPHHLLVISENFMVARGWGTLSNIYSSFVNTIQLSMPLIKNIMVWDILFLDMASYALEGQKNALFVPFSNFIFSWGSGIRFVLPQIPLSFMMAYPFYFDNGSINRYYNYLGGFRFFLAIDMRY</sequence>
<evidence type="ECO:0000256" key="1">
    <source>
        <dbReference type="ARBA" id="ARBA00004370"/>
    </source>
</evidence>
<feature type="domain" description="POTRA" evidence="9">
    <location>
        <begin position="203"/>
        <end position="293"/>
    </location>
</feature>
<dbReference type="PROSITE" id="PS51779">
    <property type="entry name" value="POTRA"/>
    <property type="match status" value="2"/>
</dbReference>
<dbReference type="InterPro" id="IPR039910">
    <property type="entry name" value="D15-like"/>
</dbReference>
<evidence type="ECO:0000256" key="4">
    <source>
        <dbReference type="ARBA" id="ARBA00022729"/>
    </source>
</evidence>
<evidence type="ECO:0000256" key="3">
    <source>
        <dbReference type="ARBA" id="ARBA00022692"/>
    </source>
</evidence>
<dbReference type="GO" id="GO:0009279">
    <property type="term" value="C:cell outer membrane"/>
    <property type="evidence" value="ECO:0007669"/>
    <property type="project" value="UniProtKB-UniRule"/>
</dbReference>
<protein>
    <recommendedName>
        <fullName evidence="8">Outer membrane protein assembly factor BamA</fullName>
    </recommendedName>
</protein>
<dbReference type="HOGENOM" id="CLU_007664_1_1_12"/>
<dbReference type="Gene3D" id="2.40.160.50">
    <property type="entry name" value="membrane protein fhac: a member of the omp85/tpsb transporter family"/>
    <property type="match status" value="1"/>
</dbReference>
<dbReference type="OrthoDB" id="9776356at2"/>
<keyword evidence="11" id="KW-1185">Reference proteome</keyword>
<dbReference type="InterPro" id="IPR034746">
    <property type="entry name" value="POTRA"/>
</dbReference>
<dbReference type="STRING" id="412419.BDU_802"/>
<keyword evidence="2" id="KW-1134">Transmembrane beta strand</keyword>
<dbReference type="PANTHER" id="PTHR12815:SF47">
    <property type="entry name" value="TRANSLOCATION AND ASSEMBLY MODULE SUBUNIT TAMA"/>
    <property type="match status" value="1"/>
</dbReference>
<proteinExistence type="predicted"/>
<dbReference type="GO" id="GO:0071709">
    <property type="term" value="P:membrane assembly"/>
    <property type="evidence" value="ECO:0007669"/>
    <property type="project" value="InterPro"/>
</dbReference>